<dbReference type="SUPFAM" id="SSF53649">
    <property type="entry name" value="Alkaline phosphatase-like"/>
    <property type="match status" value="1"/>
</dbReference>
<dbReference type="GO" id="GO:0006007">
    <property type="term" value="P:glucose catabolic process"/>
    <property type="evidence" value="ECO:0007669"/>
    <property type="project" value="InterPro"/>
</dbReference>
<proteinExistence type="inferred from homology"/>
<comment type="function">
    <text evidence="2 9">Catalyzes the interconversion of 2-phosphoglycerate and 3-phosphoglycerate.</text>
</comment>
<name>A0A1G1ZLT4_9BACT</name>
<comment type="pathway">
    <text evidence="3 9">Carbohydrate degradation; glycolysis; pyruvate from D-glyceraldehyde 3-phosphate: step 3/5.</text>
</comment>
<evidence type="ECO:0000259" key="13">
    <source>
        <dbReference type="Pfam" id="PF01676"/>
    </source>
</evidence>
<organism evidence="15 16">
    <name type="scientific">Candidatus Harrisonbacteria bacterium RIFCSPLOWO2_01_FULL_44_18</name>
    <dbReference type="NCBI Taxonomy" id="1798407"/>
    <lineage>
        <taxon>Bacteria</taxon>
        <taxon>Candidatus Harrisoniibacteriota</taxon>
    </lineage>
</organism>
<keyword evidence="7 9" id="KW-0464">Manganese</keyword>
<evidence type="ECO:0000256" key="6">
    <source>
        <dbReference type="ARBA" id="ARBA00023152"/>
    </source>
</evidence>
<protein>
    <recommendedName>
        <fullName evidence="9 10">2,3-bisphosphoglycerate-independent phosphoglycerate mutase</fullName>
        <shortName evidence="9">BPG-independent PGAM</shortName>
        <shortName evidence="9">Phosphoglyceromutase</shortName>
        <shortName evidence="9">iPGM</shortName>
        <ecNumber evidence="9 10">5.4.2.12</ecNumber>
    </recommendedName>
</protein>
<evidence type="ECO:0000256" key="1">
    <source>
        <dbReference type="ARBA" id="ARBA00000370"/>
    </source>
</evidence>
<dbReference type="NCBIfam" id="TIGR01307">
    <property type="entry name" value="pgm_bpd_ind"/>
    <property type="match status" value="1"/>
</dbReference>
<dbReference type="GO" id="GO:0005737">
    <property type="term" value="C:cytoplasm"/>
    <property type="evidence" value="ECO:0007669"/>
    <property type="project" value="InterPro"/>
</dbReference>
<evidence type="ECO:0000313" key="15">
    <source>
        <dbReference type="EMBL" id="OGY65399.1"/>
    </source>
</evidence>
<feature type="binding site" evidence="9 12">
    <location>
        <position position="438"/>
    </location>
    <ligand>
        <name>Mn(2+)</name>
        <dbReference type="ChEBI" id="CHEBI:29035"/>
        <label>2</label>
    </ligand>
</feature>
<keyword evidence="8 9" id="KW-0413">Isomerase</keyword>
<comment type="caution">
    <text evidence="15">The sequence shown here is derived from an EMBL/GenBank/DDBJ whole genome shotgun (WGS) entry which is preliminary data.</text>
</comment>
<dbReference type="InterPro" id="IPR017850">
    <property type="entry name" value="Alkaline_phosphatase_core_sf"/>
</dbReference>
<dbReference type="GO" id="GO:0030145">
    <property type="term" value="F:manganese ion binding"/>
    <property type="evidence" value="ECO:0007669"/>
    <property type="project" value="UniProtKB-UniRule"/>
</dbReference>
<feature type="domain" description="Metalloenzyme" evidence="13">
    <location>
        <begin position="5"/>
        <end position="504"/>
    </location>
</feature>
<evidence type="ECO:0000256" key="7">
    <source>
        <dbReference type="ARBA" id="ARBA00023211"/>
    </source>
</evidence>
<dbReference type="InterPro" id="IPR006124">
    <property type="entry name" value="Metalloenzyme"/>
</dbReference>
<evidence type="ECO:0000313" key="16">
    <source>
        <dbReference type="Proteomes" id="UP000177942"/>
    </source>
</evidence>
<feature type="domain" description="BPG-independent PGAM N-terminal" evidence="14">
    <location>
        <begin position="82"/>
        <end position="292"/>
    </location>
</feature>
<evidence type="ECO:0000259" key="14">
    <source>
        <dbReference type="Pfam" id="PF06415"/>
    </source>
</evidence>
<comment type="cofactor">
    <cofactor evidence="9">
        <name>Mn(2+)</name>
        <dbReference type="ChEBI" id="CHEBI:29035"/>
    </cofactor>
    <text evidence="9">Binds 2 manganese ions per subunit.</text>
</comment>
<evidence type="ECO:0000256" key="3">
    <source>
        <dbReference type="ARBA" id="ARBA00004798"/>
    </source>
</evidence>
<dbReference type="PANTHER" id="PTHR31637">
    <property type="entry name" value="2,3-BISPHOSPHOGLYCERATE-INDEPENDENT PHOSPHOGLYCERATE MUTASE"/>
    <property type="match status" value="1"/>
</dbReference>
<dbReference type="SUPFAM" id="SSF64158">
    <property type="entry name" value="2,3-Bisphosphoglycerate-independent phosphoglycerate mutase, substrate-binding domain"/>
    <property type="match status" value="1"/>
</dbReference>
<evidence type="ECO:0000256" key="10">
    <source>
        <dbReference type="NCBIfam" id="TIGR01307"/>
    </source>
</evidence>
<keyword evidence="6 9" id="KW-0324">Glycolysis</keyword>
<dbReference type="PIRSF" id="PIRSF001492">
    <property type="entry name" value="IPGAM"/>
    <property type="match status" value="1"/>
</dbReference>
<feature type="binding site" evidence="9">
    <location>
        <position position="329"/>
    </location>
    <ligand>
        <name>substrate</name>
    </ligand>
</feature>
<reference evidence="15 16" key="1">
    <citation type="journal article" date="2016" name="Nat. Commun.">
        <title>Thousands of microbial genomes shed light on interconnected biogeochemical processes in an aquifer system.</title>
        <authorList>
            <person name="Anantharaman K."/>
            <person name="Brown C.T."/>
            <person name="Hug L.A."/>
            <person name="Sharon I."/>
            <person name="Castelle C.J."/>
            <person name="Probst A.J."/>
            <person name="Thomas B.C."/>
            <person name="Singh A."/>
            <person name="Wilkins M.J."/>
            <person name="Karaoz U."/>
            <person name="Brodie E.L."/>
            <person name="Williams K.H."/>
            <person name="Hubbard S.S."/>
            <person name="Banfield J.F."/>
        </authorList>
    </citation>
    <scope>NUCLEOTIDE SEQUENCE [LARGE SCALE GENOMIC DNA]</scope>
</reference>
<dbReference type="Pfam" id="PF01676">
    <property type="entry name" value="Metalloenzyme"/>
    <property type="match status" value="1"/>
</dbReference>
<comment type="catalytic activity">
    <reaction evidence="1 9">
        <text>(2R)-2-phosphoglycerate = (2R)-3-phosphoglycerate</text>
        <dbReference type="Rhea" id="RHEA:15901"/>
        <dbReference type="ChEBI" id="CHEBI:58272"/>
        <dbReference type="ChEBI" id="CHEBI:58289"/>
        <dbReference type="EC" id="5.4.2.12"/>
    </reaction>
</comment>
<dbReference type="UniPathway" id="UPA00109">
    <property type="reaction ID" value="UER00186"/>
</dbReference>
<dbReference type="InterPro" id="IPR011258">
    <property type="entry name" value="BPG-indep_PGM_N"/>
</dbReference>
<feature type="binding site" evidence="9 12">
    <location>
        <position position="437"/>
    </location>
    <ligand>
        <name>Mn(2+)</name>
        <dbReference type="ChEBI" id="CHEBI:29035"/>
        <label>2</label>
    </ligand>
</feature>
<comment type="subunit">
    <text evidence="9">Monomer.</text>
</comment>
<feature type="binding site" evidence="9 12">
    <location>
        <position position="396"/>
    </location>
    <ligand>
        <name>Mn(2+)</name>
        <dbReference type="ChEBI" id="CHEBI:29035"/>
        <label>1</label>
    </ligand>
</feature>
<dbReference type="Gene3D" id="3.40.1450.10">
    <property type="entry name" value="BPG-independent phosphoglycerate mutase, domain B"/>
    <property type="match status" value="1"/>
</dbReference>
<feature type="binding site" evidence="9">
    <location>
        <position position="185"/>
    </location>
    <ligand>
        <name>substrate</name>
    </ligand>
</feature>
<dbReference type="Pfam" id="PF06415">
    <property type="entry name" value="iPGM_N"/>
    <property type="match status" value="1"/>
</dbReference>
<dbReference type="Proteomes" id="UP000177942">
    <property type="component" value="Unassembled WGS sequence"/>
</dbReference>
<gene>
    <name evidence="9" type="primary">gpmI</name>
    <name evidence="15" type="ORF">A3A16_03055</name>
</gene>
<feature type="binding site" evidence="9 12">
    <location>
        <position position="12"/>
    </location>
    <ligand>
        <name>Mn(2+)</name>
        <dbReference type="ChEBI" id="CHEBI:29035"/>
        <label>2</label>
    </ligand>
</feature>
<keyword evidence="5 9" id="KW-0479">Metal-binding</keyword>
<dbReference type="EC" id="5.4.2.12" evidence="9 10"/>
<dbReference type="HAMAP" id="MF_01038">
    <property type="entry name" value="GpmI"/>
    <property type="match status" value="1"/>
</dbReference>
<dbReference type="Gene3D" id="3.40.720.10">
    <property type="entry name" value="Alkaline Phosphatase, subunit A"/>
    <property type="match status" value="1"/>
</dbReference>
<evidence type="ECO:0000256" key="9">
    <source>
        <dbReference type="HAMAP-Rule" id="MF_01038"/>
    </source>
</evidence>
<dbReference type="FunFam" id="3.40.1450.10:FF:000002">
    <property type="entry name" value="2,3-bisphosphoglycerate-independent phosphoglycerate mutase"/>
    <property type="match status" value="1"/>
</dbReference>
<accession>A0A1G1ZLT4</accession>
<feature type="binding site" evidence="9">
    <location>
        <position position="191"/>
    </location>
    <ligand>
        <name>substrate</name>
    </ligand>
</feature>
<dbReference type="EMBL" id="MHJJ01000011">
    <property type="protein sequence ID" value="OGY65399.1"/>
    <property type="molecule type" value="Genomic_DNA"/>
</dbReference>
<dbReference type="CDD" id="cd16010">
    <property type="entry name" value="iPGM"/>
    <property type="match status" value="1"/>
</dbReference>
<dbReference type="PANTHER" id="PTHR31637:SF0">
    <property type="entry name" value="2,3-BISPHOSPHOGLYCERATE-INDEPENDENT PHOSPHOGLYCERATE MUTASE"/>
    <property type="match status" value="1"/>
</dbReference>
<evidence type="ECO:0000256" key="2">
    <source>
        <dbReference type="ARBA" id="ARBA00002315"/>
    </source>
</evidence>
<evidence type="ECO:0000256" key="12">
    <source>
        <dbReference type="PIRSR" id="PIRSR001492-3"/>
    </source>
</evidence>
<comment type="caution">
    <text evidence="9">Lacks conserved residue(s) required for the propagation of feature annotation.</text>
</comment>
<dbReference type="GO" id="GO:0004619">
    <property type="term" value="F:phosphoglycerate mutase activity"/>
    <property type="evidence" value="ECO:0007669"/>
    <property type="project" value="UniProtKB-UniRule"/>
</dbReference>
<sequence length="519" mass="57544">MMKRQIVLLILDGWGIGLKDNSNPIYIADPQNLNRVKSNYLAGALQASGIAVGLPWGEEGNSEVGHLTIGAGKVIYQHFPRITLSIRDGGFFKNPSFLGACAHAKKNNSALNLVGLLTEGNVHASLEHVFALIDLAKNNEVAKLNLHFFTDGKDSPPKSVLNLLAKIEKKNKTAGLGKIASLSGRYYALDRDEHWDRTRKTYEALAGRGKVFDDIEAAIKNHYQKNLSDEYLEPFSVGPEISPIKDNDALIFFDFREDSIRQIAESFISPDFNKFPSADLKNLYIATMTNYSDLFKTPVAYSPEKVENPLGKILADNGKTQLRVAETEKYAHVSYFFNGLKDAPFPNEYRVLIPSRNVPRHDGYPEMMAGEISSRVIQAIEEKSFDFILANFANADVIAHTGNYDAALKAIQTVDDEIGKIVKVCLQQNAVLIITADHGNAERMINPFTGMIETKHDPSPVPIYLIGSEFQRGKSQGLIELMEKETAGILSDVAPTILELMEIPKHPEMTGQSLLKILR</sequence>
<evidence type="ECO:0000256" key="4">
    <source>
        <dbReference type="ARBA" id="ARBA00008819"/>
    </source>
</evidence>
<dbReference type="STRING" id="1798407.A3A16_03055"/>
<dbReference type="AlphaFoldDB" id="A0A1G1ZLT4"/>
<feature type="binding site" evidence="9">
    <location>
        <position position="123"/>
    </location>
    <ligand>
        <name>substrate</name>
    </ligand>
</feature>
<feature type="binding site" evidence="9 12">
    <location>
        <position position="456"/>
    </location>
    <ligand>
        <name>Mn(2+)</name>
        <dbReference type="ChEBI" id="CHEBI:29035"/>
        <label>1</label>
    </ligand>
</feature>
<dbReference type="InterPro" id="IPR005995">
    <property type="entry name" value="Pgm_bpd_ind"/>
</dbReference>
<dbReference type="InterPro" id="IPR036646">
    <property type="entry name" value="PGAM_B_sf"/>
</dbReference>
<feature type="binding site" evidence="9 12">
    <location>
        <position position="400"/>
    </location>
    <ligand>
        <name>Mn(2+)</name>
        <dbReference type="ChEBI" id="CHEBI:29035"/>
        <label>1</label>
    </ligand>
</feature>
<evidence type="ECO:0000256" key="5">
    <source>
        <dbReference type="ARBA" id="ARBA00022723"/>
    </source>
</evidence>
<evidence type="ECO:0000256" key="8">
    <source>
        <dbReference type="ARBA" id="ARBA00023235"/>
    </source>
</evidence>
<evidence type="ECO:0000256" key="11">
    <source>
        <dbReference type="PIRSR" id="PIRSR001492-1"/>
    </source>
</evidence>
<feature type="active site" description="Phosphoserine intermediate" evidence="9 11">
    <location>
        <position position="62"/>
    </location>
</feature>
<feature type="binding site" evidence="9 12">
    <location>
        <position position="62"/>
    </location>
    <ligand>
        <name>Mn(2+)</name>
        <dbReference type="ChEBI" id="CHEBI:29035"/>
        <label>2</label>
    </ligand>
</feature>
<comment type="similarity">
    <text evidence="4 9">Belongs to the BPG-independent phosphoglycerate mutase family.</text>
</comment>
<dbReference type="GO" id="GO:0006096">
    <property type="term" value="P:glycolytic process"/>
    <property type="evidence" value="ECO:0007669"/>
    <property type="project" value="UniProtKB-UniRule"/>
</dbReference>